<dbReference type="Proteomes" id="UP000276133">
    <property type="component" value="Unassembled WGS sequence"/>
</dbReference>
<keyword evidence="2" id="KW-1185">Reference proteome</keyword>
<dbReference type="EMBL" id="REGN01006945">
    <property type="protein sequence ID" value="RNA07784.1"/>
    <property type="molecule type" value="Genomic_DNA"/>
</dbReference>
<gene>
    <name evidence="1" type="ORF">BpHYR1_034463</name>
</gene>
<accession>A0A3M7Q9F3</accession>
<comment type="caution">
    <text evidence="1">The sequence shown here is derived from an EMBL/GenBank/DDBJ whole genome shotgun (WGS) entry which is preliminary data.</text>
</comment>
<evidence type="ECO:0000313" key="2">
    <source>
        <dbReference type="Proteomes" id="UP000276133"/>
    </source>
</evidence>
<name>A0A3M7Q9F3_BRAPC</name>
<protein>
    <submittedName>
        <fullName evidence="1">Uncharacterized protein</fullName>
    </submittedName>
</protein>
<evidence type="ECO:0000313" key="1">
    <source>
        <dbReference type="EMBL" id="RNA07784.1"/>
    </source>
</evidence>
<sequence length="86" mass="9768">MSLSILVDNGKALISFSGTFFEQRLRPDTEVTASSWSSTPLLLPSRNRYPYFYDEMGLNIRPVLQRYFGDFSPSAGFEPSILCLHD</sequence>
<organism evidence="1 2">
    <name type="scientific">Brachionus plicatilis</name>
    <name type="common">Marine rotifer</name>
    <name type="synonym">Brachionus muelleri</name>
    <dbReference type="NCBI Taxonomy" id="10195"/>
    <lineage>
        <taxon>Eukaryota</taxon>
        <taxon>Metazoa</taxon>
        <taxon>Spiralia</taxon>
        <taxon>Gnathifera</taxon>
        <taxon>Rotifera</taxon>
        <taxon>Eurotatoria</taxon>
        <taxon>Monogononta</taxon>
        <taxon>Pseudotrocha</taxon>
        <taxon>Ploima</taxon>
        <taxon>Brachionidae</taxon>
        <taxon>Brachionus</taxon>
    </lineage>
</organism>
<proteinExistence type="predicted"/>
<reference evidence="1 2" key="1">
    <citation type="journal article" date="2018" name="Sci. Rep.">
        <title>Genomic signatures of local adaptation to the degree of environmental predictability in rotifers.</title>
        <authorList>
            <person name="Franch-Gras L."/>
            <person name="Hahn C."/>
            <person name="Garcia-Roger E.M."/>
            <person name="Carmona M.J."/>
            <person name="Serra M."/>
            <person name="Gomez A."/>
        </authorList>
    </citation>
    <scope>NUCLEOTIDE SEQUENCE [LARGE SCALE GENOMIC DNA]</scope>
    <source>
        <strain evidence="1">HYR1</strain>
    </source>
</reference>
<dbReference type="AlphaFoldDB" id="A0A3M7Q9F3"/>